<evidence type="ECO:0000313" key="3">
    <source>
        <dbReference type="Proteomes" id="UP000747542"/>
    </source>
</evidence>
<dbReference type="PANTHER" id="PTHR14911">
    <property type="entry name" value="THUMP DOMAIN-CONTAINING"/>
    <property type="match status" value="1"/>
</dbReference>
<dbReference type="Proteomes" id="UP000747542">
    <property type="component" value="Unassembled WGS sequence"/>
</dbReference>
<dbReference type="SUPFAM" id="SSF53335">
    <property type="entry name" value="S-adenosyl-L-methionine-dependent methyltransferases"/>
    <property type="match status" value="1"/>
</dbReference>
<evidence type="ECO:0000259" key="1">
    <source>
        <dbReference type="Pfam" id="PF01170"/>
    </source>
</evidence>
<dbReference type="InterPro" id="IPR029063">
    <property type="entry name" value="SAM-dependent_MTases_sf"/>
</dbReference>
<reference evidence="2" key="1">
    <citation type="journal article" date="2021" name="Sci. Adv.">
        <title>The American lobster genome reveals insights on longevity, neural, and immune adaptations.</title>
        <authorList>
            <person name="Polinski J.M."/>
            <person name="Zimin A.V."/>
            <person name="Clark K.F."/>
            <person name="Kohn A.B."/>
            <person name="Sadowski N."/>
            <person name="Timp W."/>
            <person name="Ptitsyn A."/>
            <person name="Khanna P."/>
            <person name="Romanova D.Y."/>
            <person name="Williams P."/>
            <person name="Greenwood S.J."/>
            <person name="Moroz L.L."/>
            <person name="Walt D.R."/>
            <person name="Bodnar A.G."/>
        </authorList>
    </citation>
    <scope>NUCLEOTIDE SEQUENCE</scope>
    <source>
        <strain evidence="2">GMGI-L3</strain>
    </source>
</reference>
<name>A0A8J5MV64_HOMAM</name>
<gene>
    <name evidence="2" type="primary">Thumpd2-L</name>
    <name evidence="2" type="ORF">Hamer_G023718</name>
</gene>
<dbReference type="Pfam" id="PF01170">
    <property type="entry name" value="UPF0020"/>
    <property type="match status" value="1"/>
</dbReference>
<organism evidence="2 3">
    <name type="scientific">Homarus americanus</name>
    <name type="common">American lobster</name>
    <dbReference type="NCBI Taxonomy" id="6706"/>
    <lineage>
        <taxon>Eukaryota</taxon>
        <taxon>Metazoa</taxon>
        <taxon>Ecdysozoa</taxon>
        <taxon>Arthropoda</taxon>
        <taxon>Crustacea</taxon>
        <taxon>Multicrustacea</taxon>
        <taxon>Malacostraca</taxon>
        <taxon>Eumalacostraca</taxon>
        <taxon>Eucarida</taxon>
        <taxon>Decapoda</taxon>
        <taxon>Pleocyemata</taxon>
        <taxon>Astacidea</taxon>
        <taxon>Nephropoidea</taxon>
        <taxon>Nephropidae</taxon>
        <taxon>Homarus</taxon>
    </lineage>
</organism>
<dbReference type="GO" id="GO:0016423">
    <property type="term" value="F:tRNA (guanine) methyltransferase activity"/>
    <property type="evidence" value="ECO:0007669"/>
    <property type="project" value="TreeGrafter"/>
</dbReference>
<accession>A0A8J5MV64</accession>
<proteinExistence type="predicted"/>
<dbReference type="Gene3D" id="3.40.50.150">
    <property type="entry name" value="Vaccinia Virus protein VP39"/>
    <property type="match status" value="1"/>
</dbReference>
<sequence length="717" mass="80178">MKTKFFVTCGRGLSTFAEQEINEKVPKVRDIQPLGEGKLSFTIHQASSWPLPQTSVINESEHPQNIKEKFSPTLGLNKPEEEAEYINAIAPVFKLKLVERIFMLLHCEHTDDPGKDVNNVSNPKEAFNQETARVKKEKLYSEDICCESLQSSKETSSCENTLRKCTVPSEKNIAPESVLNDCEKKLMNIMNNTEWADVAHRVQVLRVYHDHFAGCRVLCHNPDTCPGSVNRKIDKHQLQQKRKATFLSSGLTKYCQHKNRKRRYLTVGPTEKYFHGKDFKRKKIISNEGLNVHGYIKKEGSVNQISRDHYPFIPKNNEIRNGDGLLLDPSKAGDEKLLGCNTALLNEQASSVCTAPVKNAKLQVTDLCRTVPSCDNEKLSFKITSESTAMVLVENAETFPVNEASLAKTRTVFEKREVVLSSDVASIFISPNIPDEGIRQQCSVNQHKKANSNEQSVSFRVSCRVSGLHKNVLTTDWLTQKFVQHLSQVMDAWVTNWQEPTMDIYVNVTDSHFIVGVALAPKPLSLRRYIPHITLRSTVCNLMARLSQILPGCVLLDPMCGGGTILLEAVTDFKVSHVIASDMSINQLEVARCNLNSLHTPVSLLQAPATALPLHDASINVVLCDFPFGKKYKLTADNTQLLRGVLLECQRVLICGGRAVFLLSRQQQQLLLHLVSSTDSCEQPQEILLKVEGVHWVSLGETCACVAVLSKGEDPRL</sequence>
<dbReference type="GO" id="GO:0043527">
    <property type="term" value="C:tRNA methyltransferase complex"/>
    <property type="evidence" value="ECO:0007669"/>
    <property type="project" value="UniProtKB-ARBA"/>
</dbReference>
<protein>
    <submittedName>
        <fullName evidence="2">THUMP domain-containing protein 2-like</fullName>
    </submittedName>
</protein>
<evidence type="ECO:0000313" key="2">
    <source>
        <dbReference type="EMBL" id="KAG7164527.1"/>
    </source>
</evidence>
<keyword evidence="3" id="KW-1185">Reference proteome</keyword>
<dbReference type="AlphaFoldDB" id="A0A8J5MV64"/>
<dbReference type="PANTHER" id="PTHR14911:SF1">
    <property type="entry name" value="THUMP DOMAIN-CONTAINING PROTEIN 2"/>
    <property type="match status" value="1"/>
</dbReference>
<dbReference type="GO" id="GO:0030488">
    <property type="term" value="P:tRNA methylation"/>
    <property type="evidence" value="ECO:0007669"/>
    <property type="project" value="TreeGrafter"/>
</dbReference>
<dbReference type="InterPro" id="IPR000241">
    <property type="entry name" value="RlmKL-like_Mtase"/>
</dbReference>
<dbReference type="EMBL" id="JAHLQT010025373">
    <property type="protein sequence ID" value="KAG7164527.1"/>
    <property type="molecule type" value="Genomic_DNA"/>
</dbReference>
<comment type="caution">
    <text evidence="2">The sequence shown here is derived from an EMBL/GenBank/DDBJ whole genome shotgun (WGS) entry which is preliminary data.</text>
</comment>
<feature type="domain" description="Ribosomal RNA large subunit methyltransferase K/L-like methyltransferase" evidence="1">
    <location>
        <begin position="534"/>
        <end position="667"/>
    </location>
</feature>